<dbReference type="Pfam" id="PF01041">
    <property type="entry name" value="DegT_DnrJ_EryC1"/>
    <property type="match status" value="1"/>
</dbReference>
<reference evidence="3" key="1">
    <citation type="submission" date="2020-11" db="EMBL/GenBank/DDBJ databases">
        <authorList>
            <person name="Kim M.K."/>
        </authorList>
    </citation>
    <scope>NUCLEOTIDE SEQUENCE</scope>
    <source>
        <strain evidence="3">BT350</strain>
    </source>
</reference>
<dbReference type="EMBL" id="JADQDO010000001">
    <property type="protein sequence ID" value="MBF9231980.1"/>
    <property type="molecule type" value="Genomic_DNA"/>
</dbReference>
<protein>
    <submittedName>
        <fullName evidence="3">DegT/DnrJ/EryC1/StrS aminotransferase family protein</fullName>
    </submittedName>
</protein>
<dbReference type="PANTHER" id="PTHR30244">
    <property type="entry name" value="TRANSAMINASE"/>
    <property type="match status" value="1"/>
</dbReference>
<dbReference type="Gene3D" id="3.90.1150.10">
    <property type="entry name" value="Aspartate Aminotransferase, domain 1"/>
    <property type="match status" value="1"/>
</dbReference>
<dbReference type="InterPro" id="IPR015424">
    <property type="entry name" value="PyrdxlP-dep_Trfase"/>
</dbReference>
<evidence type="ECO:0000256" key="1">
    <source>
        <dbReference type="ARBA" id="ARBA00037999"/>
    </source>
</evidence>
<comment type="caution">
    <text evidence="3">The sequence shown here is derived from an EMBL/GenBank/DDBJ whole genome shotgun (WGS) entry which is preliminary data.</text>
</comment>
<evidence type="ECO:0000313" key="4">
    <source>
        <dbReference type="Proteomes" id="UP000599312"/>
    </source>
</evidence>
<dbReference type="InterPro" id="IPR000653">
    <property type="entry name" value="DegT/StrS_aminotransferase"/>
</dbReference>
<dbReference type="PANTHER" id="PTHR30244:SF34">
    <property type="entry name" value="DTDP-4-AMINO-4,6-DIDEOXYGALACTOSE TRANSAMINASE"/>
    <property type="match status" value="1"/>
</dbReference>
<organism evidence="3 4">
    <name type="scientific">Microvirga alba</name>
    <dbReference type="NCBI Taxonomy" id="2791025"/>
    <lineage>
        <taxon>Bacteria</taxon>
        <taxon>Pseudomonadati</taxon>
        <taxon>Pseudomonadota</taxon>
        <taxon>Alphaproteobacteria</taxon>
        <taxon>Hyphomicrobiales</taxon>
        <taxon>Methylobacteriaceae</taxon>
        <taxon>Microvirga</taxon>
    </lineage>
</organism>
<dbReference type="InterPro" id="IPR015422">
    <property type="entry name" value="PyrdxlP-dep_Trfase_small"/>
</dbReference>
<sequence>MIPHSSPWITDAEVDACSSVLRSGLLLGGALVNDASASISEASGATRSFTFPSGRFAVYAAVASLKLPRGSKVIVQTYVCDAVIWAIQTAGLIPEFCDIGSGWCSTAETVEACFDERVSAILLAPPFGIFQSAQPYRRFGVPVIHDLCQAHPRILVDRWEEAGDIAVLSFHPTKYICGGGGGAVAVREERFVLSLEHLAREWQDIAAFGELQAALAITQLGRSEEFRKRRAEIAERYRSALPGGLTTILDDADVPSADLFRFVLRGKIDFQLIQSAFAAAGVAVRHGVDQLAHRTMGISDDGFPNAIRVFNETFSLPFYPRLSEESIEKVIAAAGKILGNHHAH</sequence>
<dbReference type="Proteomes" id="UP000599312">
    <property type="component" value="Unassembled WGS sequence"/>
</dbReference>
<dbReference type="SUPFAM" id="SSF53383">
    <property type="entry name" value="PLP-dependent transferases"/>
    <property type="match status" value="1"/>
</dbReference>
<name>A0A931FLZ7_9HYPH</name>
<evidence type="ECO:0000313" key="3">
    <source>
        <dbReference type="EMBL" id="MBF9231980.1"/>
    </source>
</evidence>
<dbReference type="InterPro" id="IPR015421">
    <property type="entry name" value="PyrdxlP-dep_Trfase_major"/>
</dbReference>
<proteinExistence type="inferred from homology"/>
<keyword evidence="2" id="KW-0663">Pyridoxal phosphate</keyword>
<gene>
    <name evidence="3" type="ORF">I2H38_01170</name>
</gene>
<keyword evidence="3" id="KW-0808">Transferase</keyword>
<dbReference type="Gene3D" id="3.40.640.10">
    <property type="entry name" value="Type I PLP-dependent aspartate aminotransferase-like (Major domain)"/>
    <property type="match status" value="1"/>
</dbReference>
<dbReference type="RefSeq" id="WP_196269967.1">
    <property type="nucleotide sequence ID" value="NZ_JADQDO010000001.1"/>
</dbReference>
<dbReference type="GO" id="GO:0000271">
    <property type="term" value="P:polysaccharide biosynthetic process"/>
    <property type="evidence" value="ECO:0007669"/>
    <property type="project" value="TreeGrafter"/>
</dbReference>
<comment type="similarity">
    <text evidence="1 2">Belongs to the DegT/DnrJ/EryC1 family.</text>
</comment>
<dbReference type="GO" id="GO:0030170">
    <property type="term" value="F:pyridoxal phosphate binding"/>
    <property type="evidence" value="ECO:0007669"/>
    <property type="project" value="TreeGrafter"/>
</dbReference>
<dbReference type="AlphaFoldDB" id="A0A931FLZ7"/>
<evidence type="ECO:0000256" key="2">
    <source>
        <dbReference type="RuleBase" id="RU004508"/>
    </source>
</evidence>
<accession>A0A931FLZ7</accession>
<keyword evidence="4" id="KW-1185">Reference proteome</keyword>
<keyword evidence="3" id="KW-0032">Aminotransferase</keyword>
<dbReference type="GO" id="GO:0008483">
    <property type="term" value="F:transaminase activity"/>
    <property type="evidence" value="ECO:0007669"/>
    <property type="project" value="UniProtKB-KW"/>
</dbReference>